<evidence type="ECO:0000256" key="3">
    <source>
        <dbReference type="ARBA" id="ARBA00062507"/>
    </source>
</evidence>
<evidence type="ECO:0000259" key="5">
    <source>
        <dbReference type="PROSITE" id="PS50250"/>
    </source>
</evidence>
<evidence type="ECO:0000256" key="4">
    <source>
        <dbReference type="SAM" id="MobiDB-lite"/>
    </source>
</evidence>
<dbReference type="InterPro" id="IPR000717">
    <property type="entry name" value="PCI_dom"/>
</dbReference>
<comment type="subunit">
    <text evidence="3">Component of the lid subcomplex of the 19S proteasome regulatory particle complex (also named PA700 complex). The 26S proteasome consists of a 20S proteasome core and two 19S regulatory subunits.</text>
</comment>
<gene>
    <name evidence="6" type="ORF">CDCA_CDCA17G4437</name>
</gene>
<dbReference type="Pfam" id="PF01399">
    <property type="entry name" value="PCI"/>
    <property type="match status" value="1"/>
</dbReference>
<comment type="similarity">
    <text evidence="1">Belongs to the proteasome subunit S9 family.</text>
</comment>
<dbReference type="Gene3D" id="1.25.40.570">
    <property type="match status" value="1"/>
</dbReference>
<reference evidence="6 7" key="1">
    <citation type="submission" date="2022-07" db="EMBL/GenBank/DDBJ databases">
        <title>Genome-wide signatures of adaptation to extreme environments.</title>
        <authorList>
            <person name="Cho C.H."/>
            <person name="Yoon H.S."/>
        </authorList>
    </citation>
    <scope>NUCLEOTIDE SEQUENCE [LARGE SCALE GENOMIC DNA]</scope>
    <source>
        <strain evidence="6 7">DBV 063 E5</strain>
    </source>
</reference>
<dbReference type="SUPFAM" id="SSF46785">
    <property type="entry name" value="Winged helix' DNA-binding domain"/>
    <property type="match status" value="1"/>
</dbReference>
<evidence type="ECO:0000313" key="6">
    <source>
        <dbReference type="EMBL" id="KAK4538412.1"/>
    </source>
</evidence>
<dbReference type="EMBL" id="JANCYW010000017">
    <property type="protein sequence ID" value="KAK4538412.1"/>
    <property type="molecule type" value="Genomic_DNA"/>
</dbReference>
<evidence type="ECO:0000256" key="1">
    <source>
        <dbReference type="ARBA" id="ARBA00007454"/>
    </source>
</evidence>
<dbReference type="Pfam" id="PF18055">
    <property type="entry name" value="RPN6_N"/>
    <property type="match status" value="1"/>
</dbReference>
<feature type="region of interest" description="Disordered" evidence="4">
    <location>
        <begin position="1"/>
        <end position="20"/>
    </location>
</feature>
<dbReference type="InterPro" id="IPR050871">
    <property type="entry name" value="26S_Proteasome/COP9_Components"/>
</dbReference>
<protein>
    <recommendedName>
        <fullName evidence="5">PCI domain-containing protein</fullName>
    </recommendedName>
</protein>
<dbReference type="PROSITE" id="PS50250">
    <property type="entry name" value="PCI"/>
    <property type="match status" value="1"/>
</dbReference>
<dbReference type="AlphaFoldDB" id="A0AAV9J1C0"/>
<name>A0AAV9J1C0_CYACA</name>
<comment type="caution">
    <text evidence="6">The sequence shown here is derived from an EMBL/GenBank/DDBJ whole genome shotgun (WGS) entry which is preliminary data.</text>
</comment>
<dbReference type="SMART" id="SM00753">
    <property type="entry name" value="PAM"/>
    <property type="match status" value="1"/>
</dbReference>
<keyword evidence="7" id="KW-1185">Reference proteome</keyword>
<dbReference type="InterPro" id="IPR011990">
    <property type="entry name" value="TPR-like_helical_dom_sf"/>
</dbReference>
<feature type="domain" description="PCI" evidence="5">
    <location>
        <begin position="228"/>
        <end position="396"/>
    </location>
</feature>
<dbReference type="Proteomes" id="UP001301350">
    <property type="component" value="Unassembled WGS sequence"/>
</dbReference>
<dbReference type="InterPro" id="IPR040773">
    <property type="entry name" value="Rpn6_N"/>
</dbReference>
<evidence type="ECO:0000313" key="7">
    <source>
        <dbReference type="Proteomes" id="UP001301350"/>
    </source>
</evidence>
<accession>A0AAV9J1C0</accession>
<dbReference type="PANTHER" id="PTHR10678">
    <property type="entry name" value="26S PROTEASOME NON-ATPASE REGULATORY SUBUNIT 11/COP9 SIGNALOSOME COMPLEX SUBUNIT 2"/>
    <property type="match status" value="1"/>
</dbReference>
<dbReference type="FunFam" id="1.25.40.570:FF:000016">
    <property type="entry name" value="26S proteasome regulatory subunit"/>
    <property type="match status" value="1"/>
</dbReference>
<dbReference type="SMART" id="SM00088">
    <property type="entry name" value="PINT"/>
    <property type="match status" value="1"/>
</dbReference>
<evidence type="ECO:0000256" key="2">
    <source>
        <dbReference type="ARBA" id="ARBA00022942"/>
    </source>
</evidence>
<dbReference type="SUPFAM" id="SSF48452">
    <property type="entry name" value="TPR-like"/>
    <property type="match status" value="1"/>
</dbReference>
<dbReference type="InterPro" id="IPR036390">
    <property type="entry name" value="WH_DNA-bd_sf"/>
</dbReference>
<organism evidence="6 7">
    <name type="scientific">Cyanidium caldarium</name>
    <name type="common">Red alga</name>
    <dbReference type="NCBI Taxonomy" id="2771"/>
    <lineage>
        <taxon>Eukaryota</taxon>
        <taxon>Rhodophyta</taxon>
        <taxon>Bangiophyceae</taxon>
        <taxon>Cyanidiales</taxon>
        <taxon>Cyanidiaceae</taxon>
        <taxon>Cyanidium</taxon>
    </lineage>
</organism>
<proteinExistence type="inferred from homology"/>
<dbReference type="GO" id="GO:0000502">
    <property type="term" value="C:proteasome complex"/>
    <property type="evidence" value="ECO:0007669"/>
    <property type="project" value="UniProtKB-KW"/>
</dbReference>
<sequence>MTTDTSRTLQLEEANSLAEKDPTQAEQLYRSLLNTPMPEGDESTEAAQREREVAVYGLVELWARQGRAADLVQLSQVIREQFDRVAKAKMAKMIRTLLDALGRCPSSDQLQVSLCEEVVQWCREEKRTFLRQRVEARLASLYLSQKRYGEALAVTNALLQEVKRLDDRALLLEVQLLESRIHHALQNLPRARAALTAARTTASAIYVPPALQGEIDMQAGVLHAEERDYKTAFSYFYEAFEVYATMDDERALANLKYLLMCKLMIEQVPELTALLQGRVALKYQGREVDAMRALAAAYEKRSVHELQRVLDTHRDVLTEDPVIQAHLEDLYGALLERNLLRIIEPYSRLQLTHIAERMDLPVEQVEAKCSQLILDGKLNGILDQGAGSLILHGEEPADDLCSDALQTVQSLNEVVSSLFEKASTLR</sequence>
<keyword evidence="2" id="KW-0647">Proteasome</keyword>